<feature type="domain" description="RNA polymerase sigma-70 region 2" evidence="5">
    <location>
        <begin position="27"/>
        <end position="95"/>
    </location>
</feature>
<evidence type="ECO:0000256" key="4">
    <source>
        <dbReference type="ARBA" id="ARBA00023163"/>
    </source>
</evidence>
<keyword evidence="8" id="KW-1185">Reference proteome</keyword>
<dbReference type="InterPro" id="IPR013324">
    <property type="entry name" value="RNA_pol_sigma_r3/r4-like"/>
</dbReference>
<dbReference type="Proteomes" id="UP000272428">
    <property type="component" value="Unassembled WGS sequence"/>
</dbReference>
<dbReference type="InterPro" id="IPR007627">
    <property type="entry name" value="RNA_pol_sigma70_r2"/>
</dbReference>
<keyword evidence="3" id="KW-0731">Sigma factor</keyword>
<dbReference type="InterPro" id="IPR013249">
    <property type="entry name" value="RNA_pol_sigma70_r4_t2"/>
</dbReference>
<dbReference type="SUPFAM" id="SSF88946">
    <property type="entry name" value="Sigma2 domain of RNA polymerase sigma factors"/>
    <property type="match status" value="1"/>
</dbReference>
<dbReference type="GO" id="GO:0003677">
    <property type="term" value="F:DNA binding"/>
    <property type="evidence" value="ECO:0007669"/>
    <property type="project" value="InterPro"/>
</dbReference>
<sequence>MKPFKGIDDEDVLKELRKGSDLAFECIYRHFQPSLIFFARRLLINFDIGESEEIVQDVFLKLYDKRKSFDSLSKVKAFLYLSTKNSCLNKIEKEKVQRKRFDLYIETFSEEDESFITSEIIYAEVVREVGLAIEELPEKCRIIIREFLDGNKNAKEIAEKLNITVSTVNNQKARGILLLKQKLSRSGTAFLLFNLLM</sequence>
<dbReference type="InterPro" id="IPR036388">
    <property type="entry name" value="WH-like_DNA-bd_sf"/>
</dbReference>
<evidence type="ECO:0000313" key="8">
    <source>
        <dbReference type="Proteomes" id="UP000272428"/>
    </source>
</evidence>
<protein>
    <submittedName>
        <fullName evidence="7">RNA polymerase sigma-70 factor (ECF subfamily)</fullName>
    </submittedName>
</protein>
<evidence type="ECO:0000256" key="2">
    <source>
        <dbReference type="ARBA" id="ARBA00023015"/>
    </source>
</evidence>
<evidence type="ECO:0000256" key="3">
    <source>
        <dbReference type="ARBA" id="ARBA00023082"/>
    </source>
</evidence>
<dbReference type="PANTHER" id="PTHR43133:SF46">
    <property type="entry name" value="RNA POLYMERASE SIGMA-70 FACTOR ECF SUBFAMILY"/>
    <property type="match status" value="1"/>
</dbReference>
<dbReference type="OrthoDB" id="656273at2"/>
<proteinExistence type="inferred from homology"/>
<keyword evidence="4" id="KW-0804">Transcription</keyword>
<dbReference type="InterPro" id="IPR039425">
    <property type="entry name" value="RNA_pol_sigma-70-like"/>
</dbReference>
<evidence type="ECO:0000256" key="1">
    <source>
        <dbReference type="ARBA" id="ARBA00010641"/>
    </source>
</evidence>
<evidence type="ECO:0000313" key="7">
    <source>
        <dbReference type="EMBL" id="RKT01753.1"/>
    </source>
</evidence>
<dbReference type="AlphaFoldDB" id="A0A495SND7"/>
<dbReference type="Pfam" id="PF08281">
    <property type="entry name" value="Sigma70_r4_2"/>
    <property type="match status" value="1"/>
</dbReference>
<keyword evidence="2" id="KW-0805">Transcription regulation</keyword>
<comment type="similarity">
    <text evidence="1">Belongs to the sigma-70 factor family. ECF subfamily.</text>
</comment>
<dbReference type="PANTHER" id="PTHR43133">
    <property type="entry name" value="RNA POLYMERASE ECF-TYPE SIGMA FACTO"/>
    <property type="match status" value="1"/>
</dbReference>
<dbReference type="InterPro" id="IPR013325">
    <property type="entry name" value="RNA_pol_sigma_r2"/>
</dbReference>
<dbReference type="EMBL" id="RBXB01000001">
    <property type="protein sequence ID" value="RKT01753.1"/>
    <property type="molecule type" value="Genomic_DNA"/>
</dbReference>
<dbReference type="SUPFAM" id="SSF88659">
    <property type="entry name" value="Sigma3 and sigma4 domains of RNA polymerase sigma factors"/>
    <property type="match status" value="1"/>
</dbReference>
<dbReference type="Gene3D" id="1.10.1740.10">
    <property type="match status" value="1"/>
</dbReference>
<accession>A0A495SND7</accession>
<dbReference type="NCBIfam" id="TIGR02937">
    <property type="entry name" value="sigma70-ECF"/>
    <property type="match status" value="1"/>
</dbReference>
<dbReference type="GO" id="GO:0016987">
    <property type="term" value="F:sigma factor activity"/>
    <property type="evidence" value="ECO:0007669"/>
    <property type="project" value="UniProtKB-KW"/>
</dbReference>
<dbReference type="Gene3D" id="1.10.10.10">
    <property type="entry name" value="Winged helix-like DNA-binding domain superfamily/Winged helix DNA-binding domain"/>
    <property type="match status" value="1"/>
</dbReference>
<feature type="domain" description="RNA polymerase sigma factor 70 region 4 type 2" evidence="6">
    <location>
        <begin position="128"/>
        <end position="176"/>
    </location>
</feature>
<comment type="caution">
    <text evidence="7">The sequence shown here is derived from an EMBL/GenBank/DDBJ whole genome shotgun (WGS) entry which is preliminary data.</text>
</comment>
<reference evidence="7 8" key="1">
    <citation type="submission" date="2018-10" db="EMBL/GenBank/DDBJ databases">
        <title>Genomic Encyclopedia of Archaeal and Bacterial Type Strains, Phase II (KMG-II): from individual species to whole genera.</title>
        <authorList>
            <person name="Goeker M."/>
        </authorList>
    </citation>
    <scope>NUCLEOTIDE SEQUENCE [LARGE SCALE GENOMIC DNA]</scope>
    <source>
        <strain evidence="7 8">DSM 14219</strain>
    </source>
</reference>
<dbReference type="Pfam" id="PF04542">
    <property type="entry name" value="Sigma70_r2"/>
    <property type="match status" value="1"/>
</dbReference>
<organism evidence="7 8">
    <name type="scientific">Chryseobacterium defluvii</name>
    <dbReference type="NCBI Taxonomy" id="160396"/>
    <lineage>
        <taxon>Bacteria</taxon>
        <taxon>Pseudomonadati</taxon>
        <taxon>Bacteroidota</taxon>
        <taxon>Flavobacteriia</taxon>
        <taxon>Flavobacteriales</taxon>
        <taxon>Weeksellaceae</taxon>
        <taxon>Chryseobacterium group</taxon>
        <taxon>Chryseobacterium</taxon>
    </lineage>
</organism>
<name>A0A495SND7_9FLAO</name>
<evidence type="ECO:0000259" key="5">
    <source>
        <dbReference type="Pfam" id="PF04542"/>
    </source>
</evidence>
<dbReference type="InterPro" id="IPR014284">
    <property type="entry name" value="RNA_pol_sigma-70_dom"/>
</dbReference>
<gene>
    <name evidence="7" type="ORF">BCF58_0977</name>
</gene>
<dbReference type="RefSeq" id="WP_121460640.1">
    <property type="nucleotide sequence ID" value="NZ_RBXB01000001.1"/>
</dbReference>
<dbReference type="GO" id="GO:0006352">
    <property type="term" value="P:DNA-templated transcription initiation"/>
    <property type="evidence" value="ECO:0007669"/>
    <property type="project" value="InterPro"/>
</dbReference>
<evidence type="ECO:0000259" key="6">
    <source>
        <dbReference type="Pfam" id="PF08281"/>
    </source>
</evidence>